<dbReference type="NCBIfam" id="TIGR04057">
    <property type="entry name" value="SusC_RagA_signa"/>
    <property type="match status" value="1"/>
</dbReference>
<keyword evidence="3 7" id="KW-1134">Transmembrane beta strand</keyword>
<evidence type="ECO:0000256" key="7">
    <source>
        <dbReference type="PROSITE-ProRule" id="PRU01360"/>
    </source>
</evidence>
<dbReference type="InterPro" id="IPR037066">
    <property type="entry name" value="Plug_dom_sf"/>
</dbReference>
<dbReference type="AlphaFoldDB" id="C6Y0Z6"/>
<evidence type="ECO:0000256" key="5">
    <source>
        <dbReference type="ARBA" id="ARBA00023136"/>
    </source>
</evidence>
<comment type="similarity">
    <text evidence="7">Belongs to the TonB-dependent receptor family.</text>
</comment>
<dbReference type="NCBIfam" id="TIGR04056">
    <property type="entry name" value="OMP_RagA_SusC"/>
    <property type="match status" value="1"/>
</dbReference>
<dbReference type="Gene3D" id="2.60.40.1120">
    <property type="entry name" value="Carboxypeptidase-like, regulatory domain"/>
    <property type="match status" value="1"/>
</dbReference>
<dbReference type="eggNOG" id="COG1629">
    <property type="taxonomic scope" value="Bacteria"/>
</dbReference>
<evidence type="ECO:0000313" key="10">
    <source>
        <dbReference type="Proteomes" id="UP000000852"/>
    </source>
</evidence>
<dbReference type="GO" id="GO:0009279">
    <property type="term" value="C:cell outer membrane"/>
    <property type="evidence" value="ECO:0007669"/>
    <property type="project" value="UniProtKB-SubCell"/>
</dbReference>
<keyword evidence="5 7" id="KW-0472">Membrane</keyword>
<protein>
    <submittedName>
        <fullName evidence="9">TonB-dependent receptor plug</fullName>
    </submittedName>
</protein>
<dbReference type="InterPro" id="IPR023997">
    <property type="entry name" value="TonB-dep_OMP_SusC/RagA_CS"/>
</dbReference>
<dbReference type="Proteomes" id="UP000000852">
    <property type="component" value="Chromosome"/>
</dbReference>
<keyword evidence="10" id="KW-1185">Reference proteome</keyword>
<sequence length="1139" mass="127719">MYKNYTRKLGIPRPLCHKILLIMRLTTVILIASLIQVSAATFGQRVTLNQRNIPLESALKEIRRQSGFDFYYDGKAISKTQKVDVSITNVTVAEALKHILNGLKLNYQIDGKTVVIKTNEPSLIDNVANLFNAVDISGTVKDEKGSPIPGVVVTAKGSTVRTVTDNEGRFKLRVNDVNDILIFSYIGMQTREVSVGGNTRLDIVLKENIQNLSETVVVGYGTQKRQNLTGAISVIDSKMLTNRPVTNAIAALQGTAPGLTVTRGSGQPGKEGYGIQIRGLSSVNGNSPLYIIDGAPGTLANINPDDIESISVLKDAAAAAIYGARAAAGVILITTKAGVSGKTKIQYGSIIGLQRPTRLPERLHSWEEAEMANLSQSNAGLTLLWTDEQLQWMRDPDINYKINPSNPSVWDFYYDIDPIKEELKDISPSQQHNLSLSGGTDKNRYLLSLAYFNQEGIFKHSSTDKTNRFNARFNYTTRFSNKLSADIRLSYVKTRVLTPNRGTDGNNSLLYDIYRLRTLYPTYLPESDNTKYATISGDNVGALLREGGNNIATNHFFEPVFTLKADSLVKGLTLRAIYAPSLLTNNNTAISRTIPLYNRLGINNYMNNPNAYTDAYQMQSTNNAQLLADYDLKLGDRHTFHVLGGTAFEDYNYRRTTANARALVSNDLFTLGLGDPAQATNTQDIQTWALMSYFGRFNYNFDERFLFEFNMRYDGSSKLAPENRWQLFPSVSAAWRLNNENWFKNALPFFEEFKVRGSWGQLGNSNGVIGNYDYIGLIDKGPVYPFNNQINNSLYQNNLASPVKTWETVESSNVGLNIGMFKNRLTFSGDYYTKLNKNMLAPLQVSSTIGVTPSTYNIAKLKTWGWELSLGWQESIGSNLRYWVNGNLADDQNKILEYNGQSTIASGINTIIEGMPYNSIYGYRANGYFNTAQEVAASAFQNSRTGPGDIRYIDINGDNVISAGLGRVSDHGDLEYLGSTQPRLVFGLNGGFEWKGLDFSFFFQGVGKRDVLLNSHVIVPFTASYRQPWKIHQDYWTPENTDARFPRLYANDTQNLSNSTHWLANSAYIRLKNLQVGYTLPSSWTHKLKLEKVRVYFTGQDLWESTKMWYPYYDPESPYSADYIYPFYRTYSFGLNVNF</sequence>
<dbReference type="HOGENOM" id="CLU_004317_1_1_10"/>
<evidence type="ECO:0000256" key="4">
    <source>
        <dbReference type="ARBA" id="ARBA00022692"/>
    </source>
</evidence>
<evidence type="ECO:0000313" key="9">
    <source>
        <dbReference type="EMBL" id="ACU04923.1"/>
    </source>
</evidence>
<dbReference type="InterPro" id="IPR036942">
    <property type="entry name" value="Beta-barrel_TonB_sf"/>
</dbReference>
<dbReference type="InterPro" id="IPR023996">
    <property type="entry name" value="TonB-dep_OMP_SusC/RagA"/>
</dbReference>
<reference evidence="9 10" key="1">
    <citation type="journal article" date="2009" name="Stand. Genomic Sci.">
        <title>Complete genome sequence of Pedobacter heparinus type strain (HIM 762-3).</title>
        <authorList>
            <person name="Han C."/>
            <person name="Spring S."/>
            <person name="Lapidus A."/>
            <person name="Del Rio T.G."/>
            <person name="Tice H."/>
            <person name="Copeland A."/>
            <person name="Cheng J.F."/>
            <person name="Lucas S."/>
            <person name="Chen F."/>
            <person name="Nolan M."/>
            <person name="Bruce D."/>
            <person name="Goodwin L."/>
            <person name="Pitluck S."/>
            <person name="Ivanova N."/>
            <person name="Mavromatis K."/>
            <person name="Mikhailova N."/>
            <person name="Pati A."/>
            <person name="Chen A."/>
            <person name="Palaniappan K."/>
            <person name="Land M."/>
            <person name="Hauser L."/>
            <person name="Chang Y.J."/>
            <person name="Jeffries C.C."/>
            <person name="Saunders E."/>
            <person name="Chertkov O."/>
            <person name="Brettin T."/>
            <person name="Goker M."/>
            <person name="Rohde M."/>
            <person name="Bristow J."/>
            <person name="Eisen J.A."/>
            <person name="Markowitz V."/>
            <person name="Hugenholtz P."/>
            <person name="Kyrpides N.C."/>
            <person name="Klenk H.P."/>
            <person name="Detter J.C."/>
        </authorList>
    </citation>
    <scope>NUCLEOTIDE SEQUENCE [LARGE SCALE GENOMIC DNA]</scope>
    <source>
        <strain evidence="10">ATCC 13125 / DSM 2366 / CIP 104194 / JCM 7457 / NBRC 12017 / NCIMB 9290 / NRRL B-14731 / HIM 762-3</strain>
    </source>
</reference>
<name>C6Y0Z6_PEDHD</name>
<gene>
    <name evidence="9" type="ordered locus">Phep_2722</name>
</gene>
<dbReference type="STRING" id="485917.Phep_2722"/>
<dbReference type="SUPFAM" id="SSF49464">
    <property type="entry name" value="Carboxypeptidase regulatory domain-like"/>
    <property type="match status" value="1"/>
</dbReference>
<dbReference type="KEGG" id="phe:Phep_2722"/>
<keyword evidence="6 7" id="KW-0998">Cell outer membrane</keyword>
<feature type="domain" description="Secretin/TonB short N-terminal" evidence="8">
    <location>
        <begin position="68"/>
        <end position="119"/>
    </location>
</feature>
<dbReference type="Pfam" id="PF07715">
    <property type="entry name" value="Plug"/>
    <property type="match status" value="1"/>
</dbReference>
<dbReference type="SMART" id="SM00965">
    <property type="entry name" value="STN"/>
    <property type="match status" value="1"/>
</dbReference>
<dbReference type="PROSITE" id="PS52016">
    <property type="entry name" value="TONB_DEPENDENT_REC_3"/>
    <property type="match status" value="1"/>
</dbReference>
<dbReference type="EMBL" id="CP001681">
    <property type="protein sequence ID" value="ACU04923.1"/>
    <property type="molecule type" value="Genomic_DNA"/>
</dbReference>
<dbReference type="InterPro" id="IPR012910">
    <property type="entry name" value="Plug_dom"/>
</dbReference>
<keyword evidence="4 7" id="KW-0812">Transmembrane</keyword>
<dbReference type="InterPro" id="IPR008969">
    <property type="entry name" value="CarboxyPept-like_regulatory"/>
</dbReference>
<evidence type="ECO:0000259" key="8">
    <source>
        <dbReference type="SMART" id="SM00965"/>
    </source>
</evidence>
<keyword evidence="9" id="KW-0675">Receptor</keyword>
<dbReference type="Pfam" id="PF07660">
    <property type="entry name" value="STN"/>
    <property type="match status" value="1"/>
</dbReference>
<evidence type="ECO:0000256" key="1">
    <source>
        <dbReference type="ARBA" id="ARBA00004571"/>
    </source>
</evidence>
<dbReference type="Gene3D" id="3.55.50.30">
    <property type="match status" value="1"/>
</dbReference>
<evidence type="ECO:0000256" key="2">
    <source>
        <dbReference type="ARBA" id="ARBA00022448"/>
    </source>
</evidence>
<dbReference type="InterPro" id="IPR011662">
    <property type="entry name" value="Secretin/TonB_short_N"/>
</dbReference>
<dbReference type="Pfam" id="PF13715">
    <property type="entry name" value="CarbopepD_reg_2"/>
    <property type="match status" value="1"/>
</dbReference>
<keyword evidence="2 7" id="KW-0813">Transport</keyword>
<dbReference type="Gene3D" id="2.40.170.20">
    <property type="entry name" value="TonB-dependent receptor, beta-barrel domain"/>
    <property type="match status" value="1"/>
</dbReference>
<evidence type="ECO:0000256" key="3">
    <source>
        <dbReference type="ARBA" id="ARBA00022452"/>
    </source>
</evidence>
<comment type="subcellular location">
    <subcellularLocation>
        <location evidence="1 7">Cell outer membrane</location>
        <topology evidence="1 7">Multi-pass membrane protein</topology>
    </subcellularLocation>
</comment>
<proteinExistence type="inferred from homology"/>
<evidence type="ECO:0000256" key="6">
    <source>
        <dbReference type="ARBA" id="ARBA00023237"/>
    </source>
</evidence>
<organism evidence="9 10">
    <name type="scientific">Pedobacter heparinus (strain ATCC 13125 / DSM 2366 / CIP 104194 / JCM 7457 / NBRC 12017 / NCIMB 9290 / NRRL B-14731 / HIM 762-3)</name>
    <dbReference type="NCBI Taxonomy" id="485917"/>
    <lineage>
        <taxon>Bacteria</taxon>
        <taxon>Pseudomonadati</taxon>
        <taxon>Bacteroidota</taxon>
        <taxon>Sphingobacteriia</taxon>
        <taxon>Sphingobacteriales</taxon>
        <taxon>Sphingobacteriaceae</taxon>
        <taxon>Pedobacter</taxon>
    </lineage>
</organism>
<accession>C6Y0Z6</accession>
<dbReference type="Gene3D" id="2.170.130.10">
    <property type="entry name" value="TonB-dependent receptor, plug domain"/>
    <property type="match status" value="1"/>
</dbReference>
<dbReference type="SUPFAM" id="SSF56935">
    <property type="entry name" value="Porins"/>
    <property type="match status" value="1"/>
</dbReference>
<dbReference type="InterPro" id="IPR039426">
    <property type="entry name" value="TonB-dep_rcpt-like"/>
</dbReference>